<keyword evidence="2" id="KW-1185">Reference proteome</keyword>
<proteinExistence type="predicted"/>
<sequence length="189" mass="21578">MPRKKTNNWWILVLPKGLGLDLISGALITNRLLPGDISDEKKSVYNDYNIPGLNYSPFSHVRNDNTKITLTVPIMNIDNETGNMFDLYDVERVRSQPFDLSFSSEAQWKTNPTCIYSGWGTHRPPLPVVVEDCKFNHRRDFTNRNGISQFTEVTFVMRYLEDSSLYKAYNVMKSIGGLVNTAQKIGSSF</sequence>
<name>A0A4R9GWX5_9LEPT</name>
<protein>
    <submittedName>
        <fullName evidence="1">Uncharacterized protein</fullName>
    </submittedName>
</protein>
<dbReference type="RefSeq" id="WP_135776016.1">
    <property type="nucleotide sequence ID" value="NZ_RQEY01000024.1"/>
</dbReference>
<evidence type="ECO:0000313" key="1">
    <source>
        <dbReference type="EMBL" id="TGK36279.1"/>
    </source>
</evidence>
<gene>
    <name evidence="1" type="ORF">EHO65_18435</name>
</gene>
<organism evidence="1 2">
    <name type="scientific">Leptospira andrefontaineae</name>
    <dbReference type="NCBI Taxonomy" id="2484976"/>
    <lineage>
        <taxon>Bacteria</taxon>
        <taxon>Pseudomonadati</taxon>
        <taxon>Spirochaetota</taxon>
        <taxon>Spirochaetia</taxon>
        <taxon>Leptospirales</taxon>
        <taxon>Leptospiraceae</taxon>
        <taxon>Leptospira</taxon>
    </lineage>
</organism>
<evidence type="ECO:0000313" key="2">
    <source>
        <dbReference type="Proteomes" id="UP000298097"/>
    </source>
</evidence>
<dbReference type="OrthoDB" id="9912510at2"/>
<comment type="caution">
    <text evidence="1">The sequence shown here is derived from an EMBL/GenBank/DDBJ whole genome shotgun (WGS) entry which is preliminary data.</text>
</comment>
<accession>A0A4R9GWX5</accession>
<dbReference type="EMBL" id="RQEY01000024">
    <property type="protein sequence ID" value="TGK36279.1"/>
    <property type="molecule type" value="Genomic_DNA"/>
</dbReference>
<reference evidence="1" key="1">
    <citation type="journal article" date="2019" name="PLoS Negl. Trop. Dis.">
        <title>Revisiting the worldwide diversity of Leptospira species in the environment.</title>
        <authorList>
            <person name="Vincent A.T."/>
            <person name="Schiettekatte O."/>
            <person name="Bourhy P."/>
            <person name="Veyrier F.J."/>
            <person name="Picardeau M."/>
        </authorList>
    </citation>
    <scope>NUCLEOTIDE SEQUENCE [LARGE SCALE GENOMIC DNA]</scope>
    <source>
        <strain evidence="1">201800301</strain>
    </source>
</reference>
<dbReference type="AlphaFoldDB" id="A0A4R9GWX5"/>
<dbReference type="Proteomes" id="UP000298097">
    <property type="component" value="Unassembled WGS sequence"/>
</dbReference>